<evidence type="ECO:0000313" key="6">
    <source>
        <dbReference type="EMBL" id="RYR58374.1"/>
    </source>
</evidence>
<comment type="caution">
    <text evidence="6">The sequence shown here is derived from an EMBL/GenBank/DDBJ whole genome shotgun (WGS) entry which is preliminary data.</text>
</comment>
<dbReference type="GO" id="GO:0003677">
    <property type="term" value="F:DNA binding"/>
    <property type="evidence" value="ECO:0007669"/>
    <property type="project" value="InterPro"/>
</dbReference>
<dbReference type="Pfam" id="PF02892">
    <property type="entry name" value="zf-BED"/>
    <property type="match status" value="1"/>
</dbReference>
<evidence type="ECO:0000259" key="5">
    <source>
        <dbReference type="Pfam" id="PF02892"/>
    </source>
</evidence>
<reference evidence="6 7" key="1">
    <citation type="submission" date="2019-01" db="EMBL/GenBank/DDBJ databases">
        <title>Sequencing of cultivated peanut Arachis hypogaea provides insights into genome evolution and oil improvement.</title>
        <authorList>
            <person name="Chen X."/>
        </authorList>
    </citation>
    <scope>NUCLEOTIDE SEQUENCE [LARGE SCALE GENOMIC DNA]</scope>
    <source>
        <strain evidence="7">cv. Fuhuasheng</strain>
        <tissue evidence="6">Leaves</tissue>
    </source>
</reference>
<keyword evidence="7" id="KW-1185">Reference proteome</keyword>
<evidence type="ECO:0000256" key="4">
    <source>
        <dbReference type="SAM" id="MobiDB-lite"/>
    </source>
</evidence>
<name>A0A445D5V3_ARAHY</name>
<keyword evidence="3" id="KW-0862">Zinc</keyword>
<feature type="compositionally biased region" description="Low complexity" evidence="4">
    <location>
        <begin position="13"/>
        <end position="24"/>
    </location>
</feature>
<dbReference type="Proteomes" id="UP000289738">
    <property type="component" value="Chromosome A05"/>
</dbReference>
<protein>
    <recommendedName>
        <fullName evidence="5">BED-type domain-containing protein</fullName>
    </recommendedName>
</protein>
<keyword evidence="1" id="KW-0479">Metal-binding</keyword>
<accession>A0A445D5V3</accession>
<organism evidence="6 7">
    <name type="scientific">Arachis hypogaea</name>
    <name type="common">Peanut</name>
    <dbReference type="NCBI Taxonomy" id="3818"/>
    <lineage>
        <taxon>Eukaryota</taxon>
        <taxon>Viridiplantae</taxon>
        <taxon>Streptophyta</taxon>
        <taxon>Embryophyta</taxon>
        <taxon>Tracheophyta</taxon>
        <taxon>Spermatophyta</taxon>
        <taxon>Magnoliopsida</taxon>
        <taxon>eudicotyledons</taxon>
        <taxon>Gunneridae</taxon>
        <taxon>Pentapetalae</taxon>
        <taxon>rosids</taxon>
        <taxon>fabids</taxon>
        <taxon>Fabales</taxon>
        <taxon>Fabaceae</taxon>
        <taxon>Papilionoideae</taxon>
        <taxon>50 kb inversion clade</taxon>
        <taxon>dalbergioids sensu lato</taxon>
        <taxon>Dalbergieae</taxon>
        <taxon>Pterocarpus clade</taxon>
        <taxon>Arachis</taxon>
    </lineage>
</organism>
<evidence type="ECO:0000256" key="2">
    <source>
        <dbReference type="ARBA" id="ARBA00022771"/>
    </source>
</evidence>
<dbReference type="EMBL" id="SDMP01000005">
    <property type="protein sequence ID" value="RYR58374.1"/>
    <property type="molecule type" value="Genomic_DNA"/>
</dbReference>
<sequence>MTENSNIEAAGMSASTQPSSPPSSVRKNRSAVWDHFDVENAIEKKAKCKYCGVPSDSDWEYAESIVPFLRVFSDATIRVSDIFSSNDGACFMAASIDNLDDD</sequence>
<evidence type="ECO:0000256" key="3">
    <source>
        <dbReference type="ARBA" id="ARBA00022833"/>
    </source>
</evidence>
<evidence type="ECO:0000313" key="7">
    <source>
        <dbReference type="Proteomes" id="UP000289738"/>
    </source>
</evidence>
<proteinExistence type="predicted"/>
<dbReference type="GO" id="GO:0008270">
    <property type="term" value="F:zinc ion binding"/>
    <property type="evidence" value="ECO:0007669"/>
    <property type="project" value="UniProtKB-KW"/>
</dbReference>
<feature type="region of interest" description="Disordered" evidence="4">
    <location>
        <begin position="1"/>
        <end position="28"/>
    </location>
</feature>
<dbReference type="AlphaFoldDB" id="A0A445D5V3"/>
<dbReference type="InterPro" id="IPR003656">
    <property type="entry name" value="Znf_BED"/>
</dbReference>
<feature type="domain" description="BED-type" evidence="5">
    <location>
        <begin position="30"/>
        <end position="52"/>
    </location>
</feature>
<evidence type="ECO:0000256" key="1">
    <source>
        <dbReference type="ARBA" id="ARBA00022723"/>
    </source>
</evidence>
<gene>
    <name evidence="6" type="ORF">Ahy_A05g024111</name>
</gene>
<keyword evidence="2" id="KW-0863">Zinc-finger</keyword>